<dbReference type="Pfam" id="PF07929">
    <property type="entry name" value="PRiA4_ORF3"/>
    <property type="match status" value="1"/>
</dbReference>
<accession>A0ABW3NER1</accession>
<evidence type="ECO:0000259" key="2">
    <source>
        <dbReference type="Pfam" id="PF22007"/>
    </source>
</evidence>
<feature type="domain" description="DUF6930" evidence="2">
    <location>
        <begin position="408"/>
        <end position="523"/>
    </location>
</feature>
<evidence type="ECO:0000313" key="4">
    <source>
        <dbReference type="EMBL" id="MFD1066142.1"/>
    </source>
</evidence>
<comment type="caution">
    <text evidence="4">The sequence shown here is derived from an EMBL/GenBank/DDBJ whole genome shotgun (WGS) entry which is preliminary data.</text>
</comment>
<dbReference type="RefSeq" id="WP_379591726.1">
    <property type="nucleotide sequence ID" value="NZ_JBHTKK010000009.1"/>
</dbReference>
<evidence type="ECO:0000259" key="1">
    <source>
        <dbReference type="Pfam" id="PF07929"/>
    </source>
</evidence>
<dbReference type="InterPro" id="IPR024047">
    <property type="entry name" value="MM3350-like_sf"/>
</dbReference>
<dbReference type="Pfam" id="PF23988">
    <property type="entry name" value="DUF7309"/>
    <property type="match status" value="1"/>
</dbReference>
<proteinExistence type="predicted"/>
<gene>
    <name evidence="4" type="ORF">ACFQ19_08905</name>
</gene>
<dbReference type="EMBL" id="JBHTKK010000009">
    <property type="protein sequence ID" value="MFD1066142.1"/>
    <property type="molecule type" value="Genomic_DNA"/>
</dbReference>
<evidence type="ECO:0000313" key="5">
    <source>
        <dbReference type="Proteomes" id="UP001597041"/>
    </source>
</evidence>
<dbReference type="Proteomes" id="UP001597041">
    <property type="component" value="Unassembled WGS sequence"/>
</dbReference>
<feature type="domain" description="Plasmid pRiA4b Orf3-like" evidence="1">
    <location>
        <begin position="25"/>
        <end position="187"/>
    </location>
</feature>
<sequence length="530" mass="61399">MLNTKDVVNNVKDKTEIEEGCIFLVLQLNIHVKDVESPKQRTLLVSEQSTFEELHLYLQVAFAWSDTHLHFFSQNGTTIVPQEEDFKHQPKAVNEETAVLSDYLKKSGDQLTYIYDLNMDWQHTITLEHKAELPMDLPLPFCIAAEGEAPLEQTVEQAYSFSDNEELIESINHQLSVFYEDWLLDGEDHEETEPDETEWNQLFDAADRVKADKPWLEIRDDQIIAIWSDRINDYVYCSIMGNAGESYGVSGFLGDRGLLSYLDLLEEDPFEDDLAVLFNQYSLTVNFNDREELNEDEYDLIKSLDRKYRGRLQWPSFVSMIPDTVPWSFNQEECLIFTEVLSKLDTLLSQTESLSNEVPSFDDGEILALNKEGEQTILSKDKQVTQAITFPKLELELSEIEWKREGNKIDKINGAELELAFIQAGEPVQRTPQSRPFLPYILVFIDRNTGTVLQYDLVDSVYYTEGIQKRIFQLFDKIETLPKTVYMFDDFFAMHAEPLFNKLSIPLVKTEELHGVNQFIKMMNEDGLFE</sequence>
<feature type="domain" description="DUF7309" evidence="3">
    <location>
        <begin position="199"/>
        <end position="367"/>
    </location>
</feature>
<reference evidence="5" key="1">
    <citation type="journal article" date="2019" name="Int. J. Syst. Evol. Microbiol.">
        <title>The Global Catalogue of Microorganisms (GCM) 10K type strain sequencing project: providing services to taxonomists for standard genome sequencing and annotation.</title>
        <authorList>
            <consortium name="The Broad Institute Genomics Platform"/>
            <consortium name="The Broad Institute Genome Sequencing Center for Infectious Disease"/>
            <person name="Wu L."/>
            <person name="Ma J."/>
        </authorList>
    </citation>
    <scope>NUCLEOTIDE SEQUENCE [LARGE SCALE GENOMIC DNA]</scope>
    <source>
        <strain evidence="5">CCUG 56608</strain>
    </source>
</reference>
<dbReference type="InterPro" id="IPR055733">
    <property type="entry name" value="DUF7309"/>
</dbReference>
<protein>
    <submittedName>
        <fullName evidence="4">Plasmid pRiA4b ORF-3 family protein</fullName>
    </submittedName>
</protein>
<dbReference type="SUPFAM" id="SSF159941">
    <property type="entry name" value="MM3350-like"/>
    <property type="match status" value="1"/>
</dbReference>
<dbReference type="PANTHER" id="PTHR41878">
    <property type="entry name" value="LEXA REPRESSOR-RELATED"/>
    <property type="match status" value="1"/>
</dbReference>
<name>A0ABW3NER1_9BACI</name>
<keyword evidence="5" id="KW-1185">Reference proteome</keyword>
<dbReference type="Gene3D" id="3.10.290.30">
    <property type="entry name" value="MM3350-like"/>
    <property type="match status" value="1"/>
</dbReference>
<dbReference type="PANTHER" id="PTHR41878:SF1">
    <property type="entry name" value="TNPR PROTEIN"/>
    <property type="match status" value="1"/>
</dbReference>
<dbReference type="InterPro" id="IPR054216">
    <property type="entry name" value="DUF6930"/>
</dbReference>
<organism evidence="4 5">
    <name type="scientific">Oceanobacillus locisalsi</name>
    <dbReference type="NCBI Taxonomy" id="546107"/>
    <lineage>
        <taxon>Bacteria</taxon>
        <taxon>Bacillati</taxon>
        <taxon>Bacillota</taxon>
        <taxon>Bacilli</taxon>
        <taxon>Bacillales</taxon>
        <taxon>Bacillaceae</taxon>
        <taxon>Oceanobacillus</taxon>
    </lineage>
</organism>
<dbReference type="InterPro" id="IPR012912">
    <property type="entry name" value="Plasmid_pRiA4b_Orf3-like"/>
</dbReference>
<dbReference type="Pfam" id="PF22007">
    <property type="entry name" value="DUF6930"/>
    <property type="match status" value="1"/>
</dbReference>
<evidence type="ECO:0000259" key="3">
    <source>
        <dbReference type="Pfam" id="PF23988"/>
    </source>
</evidence>